<dbReference type="EMBL" id="JACHNH010000001">
    <property type="protein sequence ID" value="MBB4764620.1"/>
    <property type="molecule type" value="Genomic_DNA"/>
</dbReference>
<evidence type="ECO:0000256" key="2">
    <source>
        <dbReference type="ARBA" id="ARBA00007977"/>
    </source>
</evidence>
<dbReference type="PANTHER" id="PTHR30106:SF2">
    <property type="entry name" value="UPF0324 INNER MEMBRANE PROTEIN YEIH"/>
    <property type="match status" value="1"/>
</dbReference>
<evidence type="ECO:0000256" key="4">
    <source>
        <dbReference type="ARBA" id="ARBA00022692"/>
    </source>
</evidence>
<evidence type="ECO:0000256" key="3">
    <source>
        <dbReference type="ARBA" id="ARBA00022475"/>
    </source>
</evidence>
<keyword evidence="6 7" id="KW-0472">Membrane</keyword>
<dbReference type="Pfam" id="PF03601">
    <property type="entry name" value="Cons_hypoth698"/>
    <property type="match status" value="1"/>
</dbReference>
<gene>
    <name evidence="8" type="ORF">BJ971_005176</name>
</gene>
<dbReference type="RefSeq" id="WP_184995790.1">
    <property type="nucleotide sequence ID" value="NZ_BOMK01000003.1"/>
</dbReference>
<feature type="transmembrane region" description="Helical" evidence="7">
    <location>
        <begin position="17"/>
        <end position="36"/>
    </location>
</feature>
<feature type="transmembrane region" description="Helical" evidence="7">
    <location>
        <begin position="212"/>
        <end position="238"/>
    </location>
</feature>
<feature type="transmembrane region" description="Helical" evidence="7">
    <location>
        <begin position="258"/>
        <end position="276"/>
    </location>
</feature>
<evidence type="ECO:0000313" key="9">
    <source>
        <dbReference type="Proteomes" id="UP000578112"/>
    </source>
</evidence>
<accession>A0A7W7I1F0</accession>
<sequence>MTAVHVAVAAPDRQRPAGLMPGLLAAAAGLGGAVALHRLVPAVGILTWAVALGVAAANLRVLPGRCRAGLGRLTRRMLRAGVLLLGFSVSFGSVAALGAPVVAIVAGTLLATLLFTTWLGNRMRLGGARSLLIGTGVAICGASAIAAMEDAAGADDEDVTAAIAMITLFGTVALVGFPLLRGPLGLGDVQYGVWTGAGVHEVGQVVAAASPAGAAVVTVAVVVKLTRVLLLAPVVAGVSVLRRLRTPAEGGAAARPPLVPLFVLGFLACAALRSTGVVPQAALGGIGTLQVTALGAALFGMGASVHLASLVRRSPGAIALAAVSTVFVTGVALGATVLFVHG</sequence>
<dbReference type="AlphaFoldDB" id="A0A7W7I1F0"/>
<keyword evidence="5 7" id="KW-1133">Transmembrane helix</keyword>
<protein>
    <submittedName>
        <fullName evidence="8">Putative integral membrane protein (TIGR00698 family)</fullName>
    </submittedName>
</protein>
<proteinExistence type="inferred from homology"/>
<dbReference type="PANTHER" id="PTHR30106">
    <property type="entry name" value="INNER MEMBRANE PROTEIN YEIH-RELATED"/>
    <property type="match status" value="1"/>
</dbReference>
<name>A0A7W7I1F0_9ACTN</name>
<dbReference type="InterPro" id="IPR018383">
    <property type="entry name" value="UPF0324_pro"/>
</dbReference>
<dbReference type="Proteomes" id="UP000578112">
    <property type="component" value="Unassembled WGS sequence"/>
</dbReference>
<comment type="subcellular location">
    <subcellularLocation>
        <location evidence="1">Cell membrane</location>
        <topology evidence="1">Multi-pass membrane protein</topology>
    </subcellularLocation>
</comment>
<feature type="transmembrane region" description="Helical" evidence="7">
    <location>
        <begin position="127"/>
        <end position="147"/>
    </location>
</feature>
<evidence type="ECO:0000256" key="5">
    <source>
        <dbReference type="ARBA" id="ARBA00022989"/>
    </source>
</evidence>
<keyword evidence="4 7" id="KW-0812">Transmembrane</keyword>
<comment type="caution">
    <text evidence="8">The sequence shown here is derived from an EMBL/GenBank/DDBJ whole genome shotgun (WGS) entry which is preliminary data.</text>
</comment>
<keyword evidence="3" id="KW-1003">Cell membrane</keyword>
<feature type="transmembrane region" description="Helical" evidence="7">
    <location>
        <begin position="42"/>
        <end position="61"/>
    </location>
</feature>
<dbReference type="GO" id="GO:0005886">
    <property type="term" value="C:plasma membrane"/>
    <property type="evidence" value="ECO:0007669"/>
    <property type="project" value="UniProtKB-SubCell"/>
</dbReference>
<evidence type="ECO:0000256" key="6">
    <source>
        <dbReference type="ARBA" id="ARBA00023136"/>
    </source>
</evidence>
<feature type="transmembrane region" description="Helical" evidence="7">
    <location>
        <begin position="82"/>
        <end position="115"/>
    </location>
</feature>
<feature type="transmembrane region" description="Helical" evidence="7">
    <location>
        <begin position="159"/>
        <end position="180"/>
    </location>
</feature>
<comment type="similarity">
    <text evidence="2">Belongs to the UPF0324 family.</text>
</comment>
<evidence type="ECO:0000313" key="8">
    <source>
        <dbReference type="EMBL" id="MBB4764620.1"/>
    </source>
</evidence>
<feature type="transmembrane region" description="Helical" evidence="7">
    <location>
        <begin position="317"/>
        <end position="340"/>
    </location>
</feature>
<evidence type="ECO:0000256" key="1">
    <source>
        <dbReference type="ARBA" id="ARBA00004651"/>
    </source>
</evidence>
<organism evidence="8 9">
    <name type="scientific">Actinoplanes digitatis</name>
    <dbReference type="NCBI Taxonomy" id="1868"/>
    <lineage>
        <taxon>Bacteria</taxon>
        <taxon>Bacillati</taxon>
        <taxon>Actinomycetota</taxon>
        <taxon>Actinomycetes</taxon>
        <taxon>Micromonosporales</taxon>
        <taxon>Micromonosporaceae</taxon>
        <taxon>Actinoplanes</taxon>
    </lineage>
</organism>
<evidence type="ECO:0000256" key="7">
    <source>
        <dbReference type="SAM" id="Phobius"/>
    </source>
</evidence>
<keyword evidence="9" id="KW-1185">Reference proteome</keyword>
<reference evidence="8 9" key="1">
    <citation type="submission" date="2020-08" db="EMBL/GenBank/DDBJ databases">
        <title>Sequencing the genomes of 1000 actinobacteria strains.</title>
        <authorList>
            <person name="Klenk H.-P."/>
        </authorList>
    </citation>
    <scope>NUCLEOTIDE SEQUENCE [LARGE SCALE GENOMIC DNA]</scope>
    <source>
        <strain evidence="8 9">DSM 43149</strain>
    </source>
</reference>
<feature type="transmembrane region" description="Helical" evidence="7">
    <location>
        <begin position="282"/>
        <end position="305"/>
    </location>
</feature>